<feature type="region of interest" description="Disordered" evidence="19">
    <location>
        <begin position="34"/>
        <end position="57"/>
    </location>
</feature>
<evidence type="ECO:0000256" key="2">
    <source>
        <dbReference type="ARBA" id="ARBA00004123"/>
    </source>
</evidence>
<dbReference type="InterPro" id="IPR002083">
    <property type="entry name" value="MATH/TRAF_dom"/>
</dbReference>
<gene>
    <name evidence="23" type="primary">TRAF6</name>
</gene>
<dbReference type="FunFam" id="3.30.40.10:FF:000179">
    <property type="entry name" value="TNF receptor-associated factor"/>
    <property type="match status" value="1"/>
</dbReference>
<comment type="pathway">
    <text evidence="5">Protein modification; protein ubiquitination.</text>
</comment>
<proteinExistence type="inferred from homology"/>
<evidence type="ECO:0000256" key="10">
    <source>
        <dbReference type="ARBA" id="ARBA00022723"/>
    </source>
</evidence>
<evidence type="ECO:0000256" key="11">
    <source>
        <dbReference type="ARBA" id="ARBA00022737"/>
    </source>
</evidence>
<comment type="similarity">
    <text evidence="6">Belongs to the TNF receptor-associated factor family. A subfamily.</text>
</comment>
<dbReference type="PROSITE" id="PS50089">
    <property type="entry name" value="ZF_RING_2"/>
    <property type="match status" value="1"/>
</dbReference>
<dbReference type="GO" id="GO:0061630">
    <property type="term" value="F:ubiquitin protein ligase activity"/>
    <property type="evidence" value="ECO:0007669"/>
    <property type="project" value="UniProtKB-EC"/>
</dbReference>
<evidence type="ECO:0000256" key="4">
    <source>
        <dbReference type="ARBA" id="ARBA00004544"/>
    </source>
</evidence>
<dbReference type="GeneID" id="113579696"/>
<dbReference type="InterPro" id="IPR013083">
    <property type="entry name" value="Znf_RING/FYVE/PHD"/>
</dbReference>
<keyword evidence="14 16" id="KW-0862">Zinc</keyword>
<dbReference type="Pfam" id="PF21355">
    <property type="entry name" value="TRAF-mep_MATH"/>
    <property type="match status" value="1"/>
</dbReference>
<dbReference type="Pfam" id="PF13923">
    <property type="entry name" value="zf-C3HC4_2"/>
    <property type="match status" value="1"/>
</dbReference>
<keyword evidence="7 16" id="KW-0963">Cytoplasm</keyword>
<dbReference type="Gene3D" id="2.60.210.10">
    <property type="entry name" value="Apoptosis, Tumor Necrosis Factor Receptor Associated Protein 2, Chain A"/>
    <property type="match status" value="1"/>
</dbReference>
<evidence type="ECO:0000256" key="12">
    <source>
        <dbReference type="ARBA" id="ARBA00022771"/>
    </source>
</evidence>
<dbReference type="InterPro" id="IPR012227">
    <property type="entry name" value="TNF_rcpt-assoc_TRAF_met"/>
</dbReference>
<name>A0A4W4GMH4_ELEEL</name>
<feature type="zinc finger region" description="TRAF-type" evidence="17">
    <location>
        <begin position="203"/>
        <end position="257"/>
    </location>
</feature>
<keyword evidence="18" id="KW-0175">Coiled coil</keyword>
<keyword evidence="10 16" id="KW-0479">Metal-binding</keyword>
<dbReference type="InterPro" id="IPR027139">
    <property type="entry name" value="TRAF6_RING-HC"/>
</dbReference>
<feature type="domain" description="TRAF-type" evidence="22">
    <location>
        <begin position="149"/>
        <end position="191"/>
    </location>
</feature>
<dbReference type="SUPFAM" id="SSF49599">
    <property type="entry name" value="TRAF domain-like"/>
    <property type="match status" value="3"/>
</dbReference>
<dbReference type="GO" id="GO:0005811">
    <property type="term" value="C:lipid droplet"/>
    <property type="evidence" value="ECO:0007669"/>
    <property type="project" value="UniProtKB-SubCell"/>
</dbReference>
<dbReference type="GO" id="GO:0031663">
    <property type="term" value="P:lipopolysaccharide-mediated signaling pathway"/>
    <property type="evidence" value="ECO:0007669"/>
    <property type="project" value="TreeGrafter"/>
</dbReference>
<dbReference type="Ensembl" id="ENSEEET00000039994.2">
    <property type="protein sequence ID" value="ENSEEEP00000039538.1"/>
    <property type="gene ID" value="ENSEEEG00000018776.2"/>
</dbReference>
<feature type="zinc finger region" description="TRAF-type" evidence="17">
    <location>
        <begin position="149"/>
        <end position="191"/>
    </location>
</feature>
<evidence type="ECO:0000256" key="8">
    <source>
        <dbReference type="ARBA" id="ARBA00022677"/>
    </source>
</evidence>
<dbReference type="UniPathway" id="UPA00143"/>
<dbReference type="RefSeq" id="XP_026869622.1">
    <property type="nucleotide sequence ID" value="XM_027013821.2"/>
</dbReference>
<dbReference type="GeneTree" id="ENSGT00940000155426"/>
<evidence type="ECO:0000256" key="19">
    <source>
        <dbReference type="SAM" id="MobiDB-lite"/>
    </source>
</evidence>
<dbReference type="InterPro" id="IPR049342">
    <property type="entry name" value="TRAF1-6_MATH_dom"/>
</dbReference>
<keyword evidence="12 17" id="KW-0863">Zinc-finger</keyword>
<reference evidence="23" key="4">
    <citation type="submission" date="2025-08" db="UniProtKB">
        <authorList>
            <consortium name="Ensembl"/>
        </authorList>
    </citation>
    <scope>IDENTIFICATION</scope>
</reference>
<evidence type="ECO:0000256" key="14">
    <source>
        <dbReference type="ARBA" id="ARBA00022833"/>
    </source>
</evidence>
<reference evidence="24" key="1">
    <citation type="journal article" date="2014" name="Science">
        <title>Nonhuman genetics. Genomic basis for the convergent evolution of electric organs.</title>
        <authorList>
            <person name="Gallant J.R."/>
            <person name="Traeger L.L."/>
            <person name="Volkening J.D."/>
            <person name="Moffett H."/>
            <person name="Chen P.H."/>
            <person name="Novina C.D."/>
            <person name="Phillips G.N.Jr."/>
            <person name="Anand R."/>
            <person name="Wells G.B."/>
            <person name="Pinch M."/>
            <person name="Guth R."/>
            <person name="Unguez G.A."/>
            <person name="Albert J.S."/>
            <person name="Zakon H.H."/>
            <person name="Samanta M.P."/>
            <person name="Sussman M.R."/>
        </authorList>
    </citation>
    <scope>NUCLEOTIDE SEQUENCE [LARGE SCALE GENOMIC DNA]</scope>
</reference>
<dbReference type="InterPro" id="IPR037309">
    <property type="entry name" value="TRAF6_MATH"/>
</dbReference>
<accession>A0A4W4GMH4</accession>
<feature type="domain" description="TRAF-type" evidence="22">
    <location>
        <begin position="203"/>
        <end position="257"/>
    </location>
</feature>
<dbReference type="FunFam" id="2.60.210.10:FF:000010">
    <property type="entry name" value="TNF receptor-associated factor"/>
    <property type="match status" value="1"/>
</dbReference>
<evidence type="ECO:0000256" key="3">
    <source>
        <dbReference type="ARBA" id="ARBA00004502"/>
    </source>
</evidence>
<dbReference type="GO" id="GO:0042981">
    <property type="term" value="P:regulation of apoptotic process"/>
    <property type="evidence" value="ECO:0007669"/>
    <property type="project" value="InterPro"/>
</dbReference>
<dbReference type="OMA" id="FMHLQAL"/>
<dbReference type="CDD" id="cd16643">
    <property type="entry name" value="mRING-HC-C3HC3D_TRAF6"/>
    <property type="match status" value="1"/>
</dbReference>
<dbReference type="GO" id="GO:0008270">
    <property type="term" value="F:zinc ion binding"/>
    <property type="evidence" value="ECO:0007669"/>
    <property type="project" value="UniProtKB-UniRule"/>
</dbReference>
<dbReference type="GO" id="GO:0141124">
    <property type="term" value="P:intracellular signaling cassette"/>
    <property type="evidence" value="ECO:0007669"/>
    <property type="project" value="UniProtKB-ARBA"/>
</dbReference>
<keyword evidence="15" id="KW-0539">Nucleus</keyword>
<evidence type="ECO:0000256" key="18">
    <source>
        <dbReference type="SAM" id="Coils"/>
    </source>
</evidence>
<feature type="compositionally biased region" description="Polar residues" evidence="19">
    <location>
        <begin position="34"/>
        <end position="52"/>
    </location>
</feature>
<dbReference type="GO" id="GO:0009615">
    <property type="term" value="P:response to virus"/>
    <property type="evidence" value="ECO:0007669"/>
    <property type="project" value="Ensembl"/>
</dbReference>
<dbReference type="GO" id="GO:0005164">
    <property type="term" value="F:tumor necrosis factor receptor binding"/>
    <property type="evidence" value="ECO:0007669"/>
    <property type="project" value="UniProtKB-UniRule"/>
</dbReference>
<dbReference type="OrthoDB" id="6475149at2759"/>
<dbReference type="EC" id="2.3.2.27" evidence="16"/>
<comment type="subcellular location">
    <subcellularLocation>
        <location evidence="4">Cytoplasm</location>
        <location evidence="4">Cell cortex</location>
    </subcellularLocation>
    <subcellularLocation>
        <location evidence="3">Lipid droplet</location>
    </subcellularLocation>
    <subcellularLocation>
        <location evidence="2">Nucleus</location>
    </subcellularLocation>
</comment>
<evidence type="ECO:0000313" key="23">
    <source>
        <dbReference type="Ensembl" id="ENSEEEP00000039538.1"/>
    </source>
</evidence>
<evidence type="ECO:0000259" key="21">
    <source>
        <dbReference type="PROSITE" id="PS50144"/>
    </source>
</evidence>
<dbReference type="AlphaFoldDB" id="A0A4W4GMH4"/>
<dbReference type="SMART" id="SM00061">
    <property type="entry name" value="MATH"/>
    <property type="match status" value="1"/>
</dbReference>
<dbReference type="GO" id="GO:0016567">
    <property type="term" value="P:protein ubiquitination"/>
    <property type="evidence" value="ECO:0007669"/>
    <property type="project" value="UniProtKB-UniPathway"/>
</dbReference>
<dbReference type="SUPFAM" id="SSF57850">
    <property type="entry name" value="RING/U-box"/>
    <property type="match status" value="1"/>
</dbReference>
<dbReference type="InterPro" id="IPR001293">
    <property type="entry name" value="Znf_TRAF"/>
</dbReference>
<dbReference type="GO" id="GO:0030593">
    <property type="term" value="P:neutrophil chemotaxis"/>
    <property type="evidence" value="ECO:0007669"/>
    <property type="project" value="Ensembl"/>
</dbReference>
<dbReference type="CDD" id="cd03776">
    <property type="entry name" value="MATH_TRAF6"/>
    <property type="match status" value="1"/>
</dbReference>
<comment type="catalytic activity">
    <reaction evidence="1 16">
        <text>S-ubiquitinyl-[E2 ubiquitin-conjugating enzyme]-L-cysteine + [acceptor protein]-L-lysine = [E2 ubiquitin-conjugating enzyme]-L-cysteine + N(6)-ubiquitinyl-[acceptor protein]-L-lysine.</text>
        <dbReference type="EC" id="2.3.2.27"/>
    </reaction>
</comment>
<evidence type="ECO:0000256" key="17">
    <source>
        <dbReference type="PROSITE-ProRule" id="PRU00207"/>
    </source>
</evidence>
<dbReference type="GO" id="GO:0005938">
    <property type="term" value="C:cell cortex"/>
    <property type="evidence" value="ECO:0007669"/>
    <property type="project" value="UniProtKB-SubCell"/>
</dbReference>
<dbReference type="GO" id="GO:0045893">
    <property type="term" value="P:positive regulation of DNA-templated transcription"/>
    <property type="evidence" value="ECO:0007669"/>
    <property type="project" value="Ensembl"/>
</dbReference>
<sequence length="541" mass="61731">MACSEMHKSSLEDSCGEYEMSSCAAAMEKESYLSPTENPSTLSVSSNLQPDQQGYDVDFDPPLENKYECPICLLGLRSAVQTPCGHRFCNSCIKKSIRDTGQKCPVDNEVLTEDQLFPDNFAKREILSLIVRCRNTGCNEKMELRHLESHLHLCKFATLPCDQCQESVRKSELENHKAQDCLRRLVTCPDCAEMIAYADKQFHEQMCPFANTICDYCNMELIRDQLASHCDTDCLKAPVACTFSMFGCREKMARSDLALHMQQFTQMHMRCMADFLRNQILNGCLLTVPAPTSSPAEERGASGRPGEPCQCGQQLQQMRETVLELEGRLVRQDHQLRELSIRNETQQSQLAEFRKKLASLEESTHELEAQQYQGVYVWRLDNFSTHLRNQELGHPVVLHSPPFYTGRPGYKLCLRLHLQTPSAPRCSNYISLFVHTMQGEFDSQLSWPLQGTIRLAVLDQEEGQHHIEVMETKPDLQAFQRPTVQRNPKGFGYVTFMPLQALRQRSFVKDDVLLVRCEVTPRFDTSLRREGVQPRGSEPSL</sequence>
<feature type="coiled-coil region" evidence="18">
    <location>
        <begin position="315"/>
        <end position="370"/>
    </location>
</feature>
<protein>
    <recommendedName>
        <fullName evidence="16">TNF receptor-associated factor</fullName>
        <ecNumber evidence="16">2.3.2.27</ecNumber>
    </recommendedName>
</protein>
<evidence type="ECO:0000256" key="15">
    <source>
        <dbReference type="ARBA" id="ARBA00023242"/>
    </source>
</evidence>
<dbReference type="PROSITE" id="PS50144">
    <property type="entry name" value="MATH"/>
    <property type="match status" value="1"/>
</dbReference>
<reference evidence="23" key="3">
    <citation type="submission" date="2020-05" db="EMBL/GenBank/DDBJ databases">
        <title>Electrophorus electricus (electric eel) genome, fEleEle1, primary haplotype.</title>
        <authorList>
            <person name="Myers G."/>
            <person name="Meyer A."/>
            <person name="Fedrigo O."/>
            <person name="Formenti G."/>
            <person name="Rhie A."/>
            <person name="Tracey A."/>
            <person name="Sims Y."/>
            <person name="Jarvis E.D."/>
        </authorList>
    </citation>
    <scope>NUCLEOTIDE SEQUENCE [LARGE SCALE GENOMIC DNA]</scope>
</reference>
<evidence type="ECO:0000256" key="5">
    <source>
        <dbReference type="ARBA" id="ARBA00004906"/>
    </source>
</evidence>
<organism evidence="23 24">
    <name type="scientific">Electrophorus electricus</name>
    <name type="common">Electric eel</name>
    <name type="synonym">Gymnotus electricus</name>
    <dbReference type="NCBI Taxonomy" id="8005"/>
    <lineage>
        <taxon>Eukaryota</taxon>
        <taxon>Metazoa</taxon>
        <taxon>Chordata</taxon>
        <taxon>Craniata</taxon>
        <taxon>Vertebrata</taxon>
        <taxon>Euteleostomi</taxon>
        <taxon>Actinopterygii</taxon>
        <taxon>Neopterygii</taxon>
        <taxon>Teleostei</taxon>
        <taxon>Ostariophysi</taxon>
        <taxon>Gymnotiformes</taxon>
        <taxon>Gymnotoidei</taxon>
        <taxon>Gymnotidae</taxon>
        <taxon>Electrophorus</taxon>
    </lineage>
</organism>
<dbReference type="Gene3D" id="3.30.40.10">
    <property type="entry name" value="Zinc/RING finger domain, C3HC4 (zinc finger)"/>
    <property type="match status" value="3"/>
</dbReference>
<dbReference type="GO" id="GO:0045087">
    <property type="term" value="P:innate immune response"/>
    <property type="evidence" value="ECO:0007669"/>
    <property type="project" value="Ensembl"/>
</dbReference>
<dbReference type="PIRSF" id="PIRSF015614">
    <property type="entry name" value="TRAF"/>
    <property type="match status" value="1"/>
</dbReference>
<dbReference type="STRING" id="8005.ENSEEEP00000039538"/>
<evidence type="ECO:0000256" key="1">
    <source>
        <dbReference type="ARBA" id="ARBA00000900"/>
    </source>
</evidence>
<evidence type="ECO:0000256" key="16">
    <source>
        <dbReference type="PIRNR" id="PIRNR015614"/>
    </source>
</evidence>
<reference evidence="24" key="2">
    <citation type="journal article" date="2017" name="Sci. Adv.">
        <title>A tail of two voltages: Proteomic comparison of the three electric organs of the electric eel.</title>
        <authorList>
            <person name="Traeger L.L."/>
            <person name="Sabat G."/>
            <person name="Barrett-Wilt G.A."/>
            <person name="Wells G.B."/>
            <person name="Sussman M.R."/>
        </authorList>
    </citation>
    <scope>NUCLEOTIDE SEQUENCE [LARGE SCALE GENOMIC DNA]</scope>
</reference>
<dbReference type="InterPro" id="IPR001841">
    <property type="entry name" value="Znf_RING"/>
</dbReference>
<feature type="domain" description="MATH" evidence="21">
    <location>
        <begin position="373"/>
        <end position="519"/>
    </location>
</feature>
<reference evidence="23" key="5">
    <citation type="submission" date="2025-09" db="UniProtKB">
        <authorList>
            <consortium name="Ensembl"/>
        </authorList>
    </citation>
    <scope>IDENTIFICATION</scope>
</reference>
<evidence type="ECO:0000256" key="7">
    <source>
        <dbReference type="ARBA" id="ARBA00022490"/>
    </source>
</evidence>
<evidence type="ECO:0000259" key="22">
    <source>
        <dbReference type="PROSITE" id="PS50145"/>
    </source>
</evidence>
<dbReference type="GO" id="GO:0043122">
    <property type="term" value="P:regulation of canonical NF-kappaB signal transduction"/>
    <property type="evidence" value="ECO:0007669"/>
    <property type="project" value="InterPro"/>
</dbReference>
<evidence type="ECO:0000256" key="6">
    <source>
        <dbReference type="ARBA" id="ARBA00006608"/>
    </source>
</evidence>
<keyword evidence="24" id="KW-1185">Reference proteome</keyword>
<dbReference type="InterPro" id="IPR017907">
    <property type="entry name" value="Znf_RING_CS"/>
</dbReference>
<feature type="domain" description="RING-type" evidence="20">
    <location>
        <begin position="69"/>
        <end position="108"/>
    </location>
</feature>
<dbReference type="Pfam" id="PF02176">
    <property type="entry name" value="zf-TRAF"/>
    <property type="match status" value="1"/>
</dbReference>
<dbReference type="PROSITE" id="PS50145">
    <property type="entry name" value="ZF_TRAF"/>
    <property type="match status" value="2"/>
</dbReference>
<evidence type="ECO:0000259" key="20">
    <source>
        <dbReference type="PROSITE" id="PS50089"/>
    </source>
</evidence>
<evidence type="ECO:0000313" key="24">
    <source>
        <dbReference type="Proteomes" id="UP000314983"/>
    </source>
</evidence>
<keyword evidence="9" id="KW-0808">Transferase</keyword>
<keyword evidence="11" id="KW-0677">Repeat</keyword>
<dbReference type="SMART" id="SM00184">
    <property type="entry name" value="RING"/>
    <property type="match status" value="1"/>
</dbReference>
<dbReference type="InterPro" id="IPR008974">
    <property type="entry name" value="TRAF-like"/>
</dbReference>
<dbReference type="GO" id="GO:0005634">
    <property type="term" value="C:nucleus"/>
    <property type="evidence" value="ECO:0007669"/>
    <property type="project" value="UniProtKB-SubCell"/>
</dbReference>
<keyword evidence="13" id="KW-0833">Ubl conjugation pathway</keyword>
<dbReference type="PROSITE" id="PS00518">
    <property type="entry name" value="ZF_RING_1"/>
    <property type="match status" value="1"/>
</dbReference>
<keyword evidence="8" id="KW-0551">Lipid droplet</keyword>
<dbReference type="FunFam" id="3.30.40.10:FF:000211">
    <property type="entry name" value="TNF receptor-associated factor"/>
    <property type="match status" value="1"/>
</dbReference>
<dbReference type="PANTHER" id="PTHR10131">
    <property type="entry name" value="TNF RECEPTOR ASSOCIATED FACTOR"/>
    <property type="match status" value="1"/>
</dbReference>
<dbReference type="Proteomes" id="UP000314983">
    <property type="component" value="Chromosome 21"/>
</dbReference>
<evidence type="ECO:0000256" key="9">
    <source>
        <dbReference type="ARBA" id="ARBA00022679"/>
    </source>
</evidence>
<evidence type="ECO:0000256" key="13">
    <source>
        <dbReference type="ARBA" id="ARBA00022786"/>
    </source>
</evidence>
<dbReference type="PANTHER" id="PTHR10131:SF152">
    <property type="entry name" value="TNF RECEPTOR-ASSOCIATED FACTOR 6"/>
    <property type="match status" value="1"/>
</dbReference>